<keyword evidence="13" id="KW-1185">Reference proteome</keyword>
<keyword evidence="6 12" id="KW-0489">Methyltransferase</keyword>
<proteinExistence type="inferred from homology"/>
<accession>A0A221W805</accession>
<name>A0A221W805_9PSEU</name>
<comment type="similarity">
    <text evidence="2">Belongs to the methyltransferase superfamily. L-isoaspartyl/D-aspartyl protein methyltransferase family.</text>
</comment>
<organism evidence="12 13">
    <name type="scientific">Actinoalloteichus hoggarensis</name>
    <dbReference type="NCBI Taxonomy" id="1470176"/>
    <lineage>
        <taxon>Bacteria</taxon>
        <taxon>Bacillati</taxon>
        <taxon>Actinomycetota</taxon>
        <taxon>Actinomycetes</taxon>
        <taxon>Pseudonocardiales</taxon>
        <taxon>Pseudonocardiaceae</taxon>
        <taxon>Actinoalloteichus</taxon>
    </lineage>
</organism>
<gene>
    <name evidence="12" type="primary">pcm6</name>
    <name evidence="12" type="ORF">AHOG_21085</name>
</gene>
<evidence type="ECO:0000313" key="13">
    <source>
        <dbReference type="Proteomes" id="UP000204221"/>
    </source>
</evidence>
<dbReference type="PANTHER" id="PTHR11579:SF0">
    <property type="entry name" value="PROTEIN-L-ISOASPARTATE(D-ASPARTATE) O-METHYLTRANSFERASE"/>
    <property type="match status" value="1"/>
</dbReference>
<dbReference type="PANTHER" id="PTHR11579">
    <property type="entry name" value="PROTEIN-L-ISOASPARTATE O-METHYLTRANSFERASE"/>
    <property type="match status" value="1"/>
</dbReference>
<keyword evidence="7 12" id="KW-0808">Transferase</keyword>
<evidence type="ECO:0000256" key="4">
    <source>
        <dbReference type="ARBA" id="ARBA00013346"/>
    </source>
</evidence>
<evidence type="ECO:0000256" key="10">
    <source>
        <dbReference type="ARBA" id="ARBA00031323"/>
    </source>
</evidence>
<dbReference type="CDD" id="cd02440">
    <property type="entry name" value="AdoMet_MTases"/>
    <property type="match status" value="1"/>
</dbReference>
<dbReference type="GO" id="GO:0004719">
    <property type="term" value="F:protein-L-isoaspartate (D-aspartate) O-methyltransferase activity"/>
    <property type="evidence" value="ECO:0007669"/>
    <property type="project" value="UniProtKB-EC"/>
</dbReference>
<dbReference type="PROSITE" id="PS01279">
    <property type="entry name" value="PCMT"/>
    <property type="match status" value="1"/>
</dbReference>
<dbReference type="InterPro" id="IPR029063">
    <property type="entry name" value="SAM-dependent_MTases_sf"/>
</dbReference>
<evidence type="ECO:0000256" key="8">
    <source>
        <dbReference type="ARBA" id="ARBA00022691"/>
    </source>
</evidence>
<dbReference type="InterPro" id="IPR000682">
    <property type="entry name" value="PCMT"/>
</dbReference>
<sequence length="294" mass="31714">MLAALDPQPGDRVLEIGTGTGWNAALLRHRVGAAGRVTTIEVDPGLAESARRALAAADVAAEVVTADGTAGWPAGAPYDRIIATASVRETVPPAWPAQLRPGGRLVTPWGTDYGNGALLTLDLDGTAAGRFAGNLAFLRLRSHQRSLFGWEPDPDTVAAAEVTTTDVRGKDLDMMLNPEKGRFAIGTRLPGVALVVDWDANGPGRHVLELDDLATRSYARLDADVTDPAPFTVRQLGPRRLWDEAVDAYDWWYENGRPGPDRLGLTITGDAQTVWLDTPETVLRTWPQAAERRR</sequence>
<evidence type="ECO:0000256" key="7">
    <source>
        <dbReference type="ARBA" id="ARBA00022679"/>
    </source>
</evidence>
<dbReference type="Proteomes" id="UP000204221">
    <property type="component" value="Chromosome"/>
</dbReference>
<comment type="subcellular location">
    <subcellularLocation>
        <location evidence="1">Cytoplasm</location>
    </subcellularLocation>
</comment>
<reference evidence="12 13" key="1">
    <citation type="submission" date="2017-07" db="EMBL/GenBank/DDBJ databases">
        <title>Complete genome sequence of Actinoalloteichus hoggarensis DSM 45943, type strain of Actinoalloteichus hoggarensis.</title>
        <authorList>
            <person name="Ruckert C."/>
            <person name="Nouioui I."/>
            <person name="Willmese J."/>
            <person name="van Wezel G."/>
            <person name="Klenk H.-P."/>
            <person name="Kalinowski J."/>
            <person name="Zotchev S.B."/>
        </authorList>
    </citation>
    <scope>NUCLEOTIDE SEQUENCE [LARGE SCALE GENOMIC DNA]</scope>
    <source>
        <strain evidence="12 13">DSM 45943</strain>
    </source>
</reference>
<keyword evidence="8" id="KW-0949">S-adenosyl-L-methionine</keyword>
<dbReference type="EMBL" id="CP022521">
    <property type="protein sequence ID" value="ASO21833.1"/>
    <property type="molecule type" value="Genomic_DNA"/>
</dbReference>
<dbReference type="GO" id="GO:0005737">
    <property type="term" value="C:cytoplasm"/>
    <property type="evidence" value="ECO:0007669"/>
    <property type="project" value="UniProtKB-SubCell"/>
</dbReference>
<dbReference type="AlphaFoldDB" id="A0A221W805"/>
<dbReference type="EC" id="2.1.1.77" evidence="3"/>
<dbReference type="Pfam" id="PF01135">
    <property type="entry name" value="PCMT"/>
    <property type="match status" value="1"/>
</dbReference>
<evidence type="ECO:0000256" key="5">
    <source>
        <dbReference type="ARBA" id="ARBA00022490"/>
    </source>
</evidence>
<evidence type="ECO:0000256" key="6">
    <source>
        <dbReference type="ARBA" id="ARBA00022603"/>
    </source>
</evidence>
<protein>
    <recommendedName>
        <fullName evidence="4">Protein-L-isoaspartate O-methyltransferase</fullName>
        <ecNumber evidence="3">2.1.1.77</ecNumber>
    </recommendedName>
    <alternativeName>
        <fullName evidence="11">L-isoaspartyl protein carboxyl methyltransferase</fullName>
    </alternativeName>
    <alternativeName>
        <fullName evidence="9">Protein L-isoaspartyl methyltransferase</fullName>
    </alternativeName>
    <alternativeName>
        <fullName evidence="10">Protein-beta-aspartate methyltransferase</fullName>
    </alternativeName>
</protein>
<evidence type="ECO:0000256" key="2">
    <source>
        <dbReference type="ARBA" id="ARBA00005369"/>
    </source>
</evidence>
<evidence type="ECO:0000313" key="12">
    <source>
        <dbReference type="EMBL" id="ASO21833.1"/>
    </source>
</evidence>
<dbReference type="GO" id="GO:0032259">
    <property type="term" value="P:methylation"/>
    <property type="evidence" value="ECO:0007669"/>
    <property type="project" value="UniProtKB-KW"/>
</dbReference>
<evidence type="ECO:0000256" key="11">
    <source>
        <dbReference type="ARBA" id="ARBA00031350"/>
    </source>
</evidence>
<evidence type="ECO:0000256" key="1">
    <source>
        <dbReference type="ARBA" id="ARBA00004496"/>
    </source>
</evidence>
<dbReference type="KEGG" id="ahg:AHOG_21085"/>
<dbReference type="Gene3D" id="3.40.50.150">
    <property type="entry name" value="Vaccinia Virus protein VP39"/>
    <property type="match status" value="1"/>
</dbReference>
<dbReference type="SUPFAM" id="SSF53335">
    <property type="entry name" value="S-adenosyl-L-methionine-dependent methyltransferases"/>
    <property type="match status" value="1"/>
</dbReference>
<evidence type="ECO:0000256" key="3">
    <source>
        <dbReference type="ARBA" id="ARBA00011890"/>
    </source>
</evidence>
<evidence type="ECO:0000256" key="9">
    <source>
        <dbReference type="ARBA" id="ARBA00030757"/>
    </source>
</evidence>
<keyword evidence="5" id="KW-0963">Cytoplasm</keyword>